<dbReference type="NCBIfam" id="NF003811">
    <property type="entry name" value="PRK05402.1"/>
    <property type="match status" value="1"/>
</dbReference>
<dbReference type="RefSeq" id="WP_078762701.1">
    <property type="nucleotide sequence ID" value="NZ_FUWS01000009.1"/>
</dbReference>
<dbReference type="InterPro" id="IPR044143">
    <property type="entry name" value="GlgB_N_E_set_prok"/>
</dbReference>
<dbReference type="GO" id="GO:0043169">
    <property type="term" value="F:cation binding"/>
    <property type="evidence" value="ECO:0007669"/>
    <property type="project" value="InterPro"/>
</dbReference>
<dbReference type="GO" id="GO:0004553">
    <property type="term" value="F:hydrolase activity, hydrolyzing O-glycosyl compounds"/>
    <property type="evidence" value="ECO:0007669"/>
    <property type="project" value="InterPro"/>
</dbReference>
<evidence type="ECO:0000313" key="12">
    <source>
        <dbReference type="EMBL" id="SKA26508.1"/>
    </source>
</evidence>
<organism evidence="12 13">
    <name type="scientific">Marinactinospora thermotolerans DSM 45154</name>
    <dbReference type="NCBI Taxonomy" id="1122192"/>
    <lineage>
        <taxon>Bacteria</taxon>
        <taxon>Bacillati</taxon>
        <taxon>Actinomycetota</taxon>
        <taxon>Actinomycetes</taxon>
        <taxon>Streptosporangiales</taxon>
        <taxon>Nocardiopsidaceae</taxon>
        <taxon>Marinactinospora</taxon>
    </lineage>
</organism>
<evidence type="ECO:0000256" key="2">
    <source>
        <dbReference type="ARBA" id="ARBA00004964"/>
    </source>
</evidence>
<dbReference type="SUPFAM" id="SSF51011">
    <property type="entry name" value="Glycosyl hydrolase domain"/>
    <property type="match status" value="1"/>
</dbReference>
<dbReference type="PANTHER" id="PTHR43651">
    <property type="entry name" value="1,4-ALPHA-GLUCAN-BRANCHING ENZYME"/>
    <property type="match status" value="1"/>
</dbReference>
<dbReference type="HAMAP" id="MF_00685">
    <property type="entry name" value="GlgB"/>
    <property type="match status" value="1"/>
</dbReference>
<dbReference type="Pfam" id="PF00128">
    <property type="entry name" value="Alpha-amylase"/>
    <property type="match status" value="1"/>
</dbReference>
<evidence type="ECO:0000256" key="5">
    <source>
        <dbReference type="ARBA" id="ARBA00022676"/>
    </source>
</evidence>
<dbReference type="GO" id="GO:0005829">
    <property type="term" value="C:cytosol"/>
    <property type="evidence" value="ECO:0007669"/>
    <property type="project" value="TreeGrafter"/>
</dbReference>
<dbReference type="InterPro" id="IPR054169">
    <property type="entry name" value="GlgB_N"/>
</dbReference>
<evidence type="ECO:0000256" key="8">
    <source>
        <dbReference type="ARBA" id="ARBA00023277"/>
    </source>
</evidence>
<dbReference type="InterPro" id="IPR014756">
    <property type="entry name" value="Ig_E-set"/>
</dbReference>
<evidence type="ECO:0000256" key="3">
    <source>
        <dbReference type="ARBA" id="ARBA00009000"/>
    </source>
</evidence>
<comment type="function">
    <text evidence="9">Catalyzes the formation of the alpha-1,6-glucosidic linkages in glycogen by scission of a 1,4-alpha-linked oligosaccharide from growing alpha-1,4-glucan chains and the subsequent attachment of the oligosaccharide to the alpha-1,6 position.</text>
</comment>
<evidence type="ECO:0000256" key="7">
    <source>
        <dbReference type="ARBA" id="ARBA00023056"/>
    </source>
</evidence>
<dbReference type="Pfam" id="PF22019">
    <property type="entry name" value="GlgB_N"/>
    <property type="match status" value="1"/>
</dbReference>
<evidence type="ECO:0000259" key="11">
    <source>
        <dbReference type="SMART" id="SM00642"/>
    </source>
</evidence>
<dbReference type="GO" id="GO:0005978">
    <property type="term" value="P:glycogen biosynthetic process"/>
    <property type="evidence" value="ECO:0007669"/>
    <property type="project" value="UniProtKB-UniRule"/>
</dbReference>
<dbReference type="AlphaFoldDB" id="A0A1T4SF03"/>
<name>A0A1T4SF03_9ACTN</name>
<dbReference type="EC" id="2.4.1.18" evidence="9"/>
<dbReference type="FunFam" id="2.60.40.10:FF:000169">
    <property type="entry name" value="1,4-alpha-glucan branching enzyme GlgB"/>
    <property type="match status" value="1"/>
</dbReference>
<keyword evidence="7 9" id="KW-0320">Glycogen biosynthesis</keyword>
<evidence type="ECO:0000256" key="10">
    <source>
        <dbReference type="PIRSR" id="PIRSR000463-1"/>
    </source>
</evidence>
<dbReference type="STRING" id="1122192.SAMN02745673_03438"/>
<dbReference type="NCBIfam" id="NF008967">
    <property type="entry name" value="PRK12313.1"/>
    <property type="match status" value="1"/>
</dbReference>
<keyword evidence="13" id="KW-1185">Reference proteome</keyword>
<dbReference type="PANTHER" id="PTHR43651:SF3">
    <property type="entry name" value="1,4-ALPHA-GLUCAN-BRANCHING ENZYME"/>
    <property type="match status" value="1"/>
</dbReference>
<proteinExistence type="inferred from homology"/>
<reference evidence="12 13" key="1">
    <citation type="submission" date="2017-02" db="EMBL/GenBank/DDBJ databases">
        <authorList>
            <person name="Peterson S.W."/>
        </authorList>
    </citation>
    <scope>NUCLEOTIDE SEQUENCE [LARGE SCALE GENOMIC DNA]</scope>
    <source>
        <strain evidence="12 13">DSM 45154</strain>
    </source>
</reference>
<dbReference type="InterPro" id="IPR004193">
    <property type="entry name" value="Glyco_hydro_13_N"/>
</dbReference>
<dbReference type="FunFam" id="3.20.20.80:FF:000003">
    <property type="entry name" value="1,4-alpha-glucan branching enzyme GlgB"/>
    <property type="match status" value="1"/>
</dbReference>
<evidence type="ECO:0000256" key="1">
    <source>
        <dbReference type="ARBA" id="ARBA00000826"/>
    </source>
</evidence>
<dbReference type="Pfam" id="PF02806">
    <property type="entry name" value="Alpha-amylase_C"/>
    <property type="match status" value="1"/>
</dbReference>
<accession>A0A1T4SF03</accession>
<feature type="domain" description="Glycosyl hydrolase family 13 catalytic" evidence="11">
    <location>
        <begin position="252"/>
        <end position="597"/>
    </location>
</feature>
<dbReference type="GO" id="GO:0003844">
    <property type="term" value="F:1,4-alpha-glucan branching enzyme activity"/>
    <property type="evidence" value="ECO:0007669"/>
    <property type="project" value="UniProtKB-UniRule"/>
</dbReference>
<dbReference type="InterPro" id="IPR006047">
    <property type="entry name" value="GH13_cat_dom"/>
</dbReference>
<dbReference type="InterPro" id="IPR006048">
    <property type="entry name" value="A-amylase/branching_C"/>
</dbReference>
<comment type="catalytic activity">
    <reaction evidence="1 9">
        <text>Transfers a segment of a (1-&gt;4)-alpha-D-glucan chain to a primary hydroxy group in a similar glucan chain.</text>
        <dbReference type="EC" id="2.4.1.18"/>
    </reaction>
</comment>
<dbReference type="InterPro" id="IPR013780">
    <property type="entry name" value="Glyco_hydro_b"/>
</dbReference>
<dbReference type="InterPro" id="IPR037439">
    <property type="entry name" value="Branching_enzy"/>
</dbReference>
<evidence type="ECO:0000256" key="9">
    <source>
        <dbReference type="HAMAP-Rule" id="MF_00685"/>
    </source>
</evidence>
<gene>
    <name evidence="9" type="primary">glgB</name>
    <name evidence="12" type="ORF">SAMN02745673_03438</name>
</gene>
<dbReference type="OrthoDB" id="9800174at2"/>
<evidence type="ECO:0000256" key="6">
    <source>
        <dbReference type="ARBA" id="ARBA00022679"/>
    </source>
</evidence>
<keyword evidence="8 9" id="KW-0119">Carbohydrate metabolism</keyword>
<dbReference type="SUPFAM" id="SSF81296">
    <property type="entry name" value="E set domains"/>
    <property type="match status" value="2"/>
</dbReference>
<comment type="subunit">
    <text evidence="9">Monomer.</text>
</comment>
<dbReference type="SUPFAM" id="SSF51445">
    <property type="entry name" value="(Trans)glycosidases"/>
    <property type="match status" value="1"/>
</dbReference>
<keyword evidence="6 9" id="KW-0808">Transferase</keyword>
<dbReference type="Pfam" id="PF02922">
    <property type="entry name" value="CBM_48"/>
    <property type="match status" value="1"/>
</dbReference>
<dbReference type="CDD" id="cd02855">
    <property type="entry name" value="E_set_GBE_prok_N"/>
    <property type="match status" value="1"/>
</dbReference>
<keyword evidence="4 9" id="KW-0321">Glycogen metabolism</keyword>
<dbReference type="InterPro" id="IPR013783">
    <property type="entry name" value="Ig-like_fold"/>
</dbReference>
<dbReference type="CDD" id="cd11322">
    <property type="entry name" value="AmyAc_Glg_BE"/>
    <property type="match status" value="1"/>
</dbReference>
<evidence type="ECO:0000313" key="13">
    <source>
        <dbReference type="Proteomes" id="UP000190637"/>
    </source>
</evidence>
<keyword evidence="5 9" id="KW-0328">Glycosyltransferase</keyword>
<feature type="active site" description="Nucleophile" evidence="9 10">
    <location>
        <position position="404"/>
    </location>
</feature>
<dbReference type="Gene3D" id="2.60.40.1180">
    <property type="entry name" value="Golgi alpha-mannosidase II"/>
    <property type="match status" value="1"/>
</dbReference>
<comment type="similarity">
    <text evidence="3 9">Belongs to the glycosyl hydrolase 13 family. GlgB subfamily.</text>
</comment>
<dbReference type="UniPathway" id="UPA00164"/>
<dbReference type="InterPro" id="IPR017853">
    <property type="entry name" value="GH"/>
</dbReference>
<feature type="active site" description="Proton donor" evidence="9 10">
    <location>
        <position position="457"/>
    </location>
</feature>
<dbReference type="PIRSF" id="PIRSF000463">
    <property type="entry name" value="GlgB"/>
    <property type="match status" value="1"/>
</dbReference>
<dbReference type="SMART" id="SM00642">
    <property type="entry name" value="Aamy"/>
    <property type="match status" value="1"/>
</dbReference>
<dbReference type="NCBIfam" id="TIGR01515">
    <property type="entry name" value="branching_enzym"/>
    <property type="match status" value="1"/>
</dbReference>
<sequence>MSDVLSTDEIDRLVAGHHHDPHSVLGAHPGPDGVVIRALRPMALSVHAVLPDGDRIELTHLHAGVFAATLPGGEVGDYRLAVRYEPEGEEILTDDPYRHLPTLGEFDLHLIGEGRHEELWRVLGAHTRRFPSVLGEVTGTSFAVWAPNARGVRVIGDFNHWDGTAHPMRSLGSSGVWELFVPGVGDGALYKYQVAGADGVWRDKADPMAFAAQVPPHTASVVFTSAHQWGDDEWLAQRKTEELTRRPMSVYEVHLGSWRPGLSYTELATELVDYVRETGFTHVEFLPVAEHPFGGSWGYQVTSYYAPTSRFGSPDDFRGLVDALHRAGIGVLLDWVPAHFPKDEWALARFDGTALYEHPDPRRGEHPDWGTLIFNYGRTEVRNFLVANALFWLEEFHIDGLRVDAVASMLYLDYSRESGEWAPNQYGGRENLEAIDFLKELNATAYRRNPGITMIAEESTAWPGVSRPTDSGGLGFGFKWNMGWMHDTLEYLRHDPVHRQYHHNEITFSMMYAFSENYVLPLSHDEVVHGKQSLLNKMPGDDWQRSANLRALFAYMWAHPGKQLLFMGGEIGQGHEWSHEAGVQWWLLDYPHHAGLRRLVTDLNQVYRATPALWSRDCEPGGFTWIDGGDAAGNTLSFLRHGEDGSVLACLVNFSGSPHAGRRVGLPFAGPWREVLNTDALPYGGSGVAQPGALVQATPDPWNGQPASAIVTFPPLGTVWLVRDEEE</sequence>
<dbReference type="Gene3D" id="3.20.20.80">
    <property type="entry name" value="Glycosidases"/>
    <property type="match status" value="1"/>
</dbReference>
<dbReference type="EMBL" id="FUWS01000009">
    <property type="protein sequence ID" value="SKA26508.1"/>
    <property type="molecule type" value="Genomic_DNA"/>
</dbReference>
<dbReference type="Gene3D" id="2.60.40.10">
    <property type="entry name" value="Immunoglobulins"/>
    <property type="match status" value="2"/>
</dbReference>
<protein>
    <recommendedName>
        <fullName evidence="9">1,4-alpha-glucan branching enzyme GlgB</fullName>
        <ecNumber evidence="9">2.4.1.18</ecNumber>
    </recommendedName>
    <alternativeName>
        <fullName evidence="9">1,4-alpha-D-glucan:1,4-alpha-D-glucan 6-glucosyl-transferase</fullName>
    </alternativeName>
    <alternativeName>
        <fullName evidence="9">Alpha-(1-&gt;4)-glucan branching enzyme</fullName>
    </alternativeName>
    <alternativeName>
        <fullName evidence="9">Glycogen branching enzyme</fullName>
        <shortName evidence="9">BE</shortName>
    </alternativeName>
</protein>
<dbReference type="InterPro" id="IPR006407">
    <property type="entry name" value="GlgB"/>
</dbReference>
<dbReference type="Proteomes" id="UP000190637">
    <property type="component" value="Unassembled WGS sequence"/>
</dbReference>
<evidence type="ECO:0000256" key="4">
    <source>
        <dbReference type="ARBA" id="ARBA00022600"/>
    </source>
</evidence>
<comment type="pathway">
    <text evidence="2 9">Glycan biosynthesis; glycogen biosynthesis.</text>
</comment>